<dbReference type="GO" id="GO:0005634">
    <property type="term" value="C:nucleus"/>
    <property type="evidence" value="ECO:0007669"/>
    <property type="project" value="TreeGrafter"/>
</dbReference>
<dbReference type="VEuPathDB" id="FungiDB:DIURU_003433"/>
<dbReference type="Gene3D" id="3.40.50.720">
    <property type="entry name" value="NAD(P)-binding Rossmann-like Domain"/>
    <property type="match status" value="1"/>
</dbReference>
<keyword evidence="5" id="KW-0963">Cytoplasm</keyword>
<evidence type="ECO:0000256" key="13">
    <source>
        <dbReference type="RuleBase" id="RU368009"/>
    </source>
</evidence>
<dbReference type="GO" id="GO:0019781">
    <property type="term" value="F:NEDD8 activating enzyme activity"/>
    <property type="evidence" value="ECO:0007669"/>
    <property type="project" value="UniProtKB-UniRule"/>
</dbReference>
<evidence type="ECO:0000256" key="9">
    <source>
        <dbReference type="ARBA" id="ARBA00022840"/>
    </source>
</evidence>
<comment type="caution">
    <text evidence="15">The sequence shown here is derived from an EMBL/GenBank/DDBJ whole genome shotgun (WGS) entry which is preliminary data.</text>
</comment>
<evidence type="ECO:0000256" key="10">
    <source>
        <dbReference type="ARBA" id="ARBA00023624"/>
    </source>
</evidence>
<dbReference type="PANTHER" id="PTHR10953">
    <property type="entry name" value="UBIQUITIN-ACTIVATING ENZYME E1"/>
    <property type="match status" value="1"/>
</dbReference>
<proteinExistence type="inferred from homology"/>
<feature type="domain" description="E2 binding" evidence="14">
    <location>
        <begin position="347"/>
        <end position="430"/>
    </location>
</feature>
<comment type="pathway">
    <text evidence="2 13">Protein modification; protein neddylation.</text>
</comment>
<dbReference type="FunFam" id="3.10.290.20:FF:000003">
    <property type="entry name" value="Ubiquitin-activating enzyme E1 C"/>
    <property type="match status" value="1"/>
</dbReference>
<dbReference type="EC" id="6.2.1.64" evidence="10 13"/>
<comment type="subcellular location">
    <subcellularLocation>
        <location evidence="1">Cytoplasm</location>
    </subcellularLocation>
</comment>
<evidence type="ECO:0000259" key="14">
    <source>
        <dbReference type="SMART" id="SM01181"/>
    </source>
</evidence>
<evidence type="ECO:0000256" key="8">
    <source>
        <dbReference type="ARBA" id="ARBA00022786"/>
    </source>
</evidence>
<dbReference type="Pfam" id="PF08825">
    <property type="entry name" value="E2_bind"/>
    <property type="match status" value="1"/>
</dbReference>
<evidence type="ECO:0000313" key="16">
    <source>
        <dbReference type="Proteomes" id="UP000449547"/>
    </source>
</evidence>
<comment type="catalytic activity">
    <reaction evidence="11 13">
        <text>ATP + [NEDD8 protein] + [E1 NEDD8-activating enzyme]-L-cysteine = AMP + diphosphate + [E1 NEDD8-activating enzyme]-S-[NEDD8 protein]-yl-L-cysteine.</text>
        <dbReference type="EC" id="6.2.1.64"/>
    </reaction>
</comment>
<dbReference type="GO" id="GO:0045116">
    <property type="term" value="P:protein neddylation"/>
    <property type="evidence" value="ECO:0007669"/>
    <property type="project" value="UniProtKB-UniRule"/>
</dbReference>
<dbReference type="Proteomes" id="UP000449547">
    <property type="component" value="Unassembled WGS sequence"/>
</dbReference>
<dbReference type="InterPro" id="IPR045886">
    <property type="entry name" value="ThiF/MoeB/HesA"/>
</dbReference>
<evidence type="ECO:0000256" key="2">
    <source>
        <dbReference type="ARBA" id="ARBA00005032"/>
    </source>
</evidence>
<evidence type="ECO:0000256" key="3">
    <source>
        <dbReference type="ARBA" id="ARBA00006310"/>
    </source>
</evidence>
<comment type="function">
    <text evidence="13">Catalytic subunit of the dimeric E1 enzyme, which activates NEDD8.</text>
</comment>
<dbReference type="InterPro" id="IPR030468">
    <property type="entry name" value="Uba3_N"/>
</dbReference>
<evidence type="ECO:0000256" key="12">
    <source>
        <dbReference type="PROSITE-ProRule" id="PRU10132"/>
    </source>
</evidence>
<dbReference type="SMART" id="SM01181">
    <property type="entry name" value="E2_bind"/>
    <property type="match status" value="1"/>
</dbReference>
<dbReference type="CDD" id="cd01488">
    <property type="entry name" value="Uba3_RUB"/>
    <property type="match status" value="1"/>
</dbReference>
<dbReference type="UniPathway" id="UPA00885"/>
<reference evidence="15 16" key="1">
    <citation type="submission" date="2019-07" db="EMBL/GenBank/DDBJ databases">
        <title>Genome assembly of two rare yeast pathogens: Diutina rugosa and Trichomonascus ciferrii.</title>
        <authorList>
            <person name="Mixao V."/>
            <person name="Saus E."/>
            <person name="Hansen A."/>
            <person name="Lass-Flor C."/>
            <person name="Gabaldon T."/>
        </authorList>
    </citation>
    <scope>NUCLEOTIDE SEQUENCE [LARGE SCALE GENOMIC DNA]</scope>
    <source>
        <strain evidence="15 16">CBS 613</strain>
    </source>
</reference>
<keyword evidence="9 13" id="KW-0067">ATP-binding</keyword>
<dbReference type="OrthoDB" id="10255449at2759"/>
<dbReference type="Pfam" id="PF00899">
    <property type="entry name" value="ThiF"/>
    <property type="match status" value="1"/>
</dbReference>
<dbReference type="InterPro" id="IPR033127">
    <property type="entry name" value="UBQ-activ_enz_E1_Cys_AS"/>
</dbReference>
<evidence type="ECO:0000256" key="1">
    <source>
        <dbReference type="ARBA" id="ARBA00004496"/>
    </source>
</evidence>
<evidence type="ECO:0000256" key="7">
    <source>
        <dbReference type="ARBA" id="ARBA00022741"/>
    </source>
</evidence>
<dbReference type="InterPro" id="IPR023318">
    <property type="entry name" value="Ub_act_enz_dom_a_sf"/>
</dbReference>
<protein>
    <recommendedName>
        <fullName evidence="4 13">NEDD8-activating enzyme E1 catalytic subunit</fullName>
        <ecNumber evidence="10 13">6.2.1.64</ecNumber>
    </recommendedName>
</protein>
<dbReference type="PANTHER" id="PTHR10953:SF6">
    <property type="entry name" value="NEDD8-ACTIVATING ENZYME E1 CATALYTIC SUBUNIT"/>
    <property type="match status" value="1"/>
</dbReference>
<dbReference type="InterPro" id="IPR035985">
    <property type="entry name" value="Ubiquitin-activating_enz"/>
</dbReference>
<dbReference type="InterPro" id="IPR000594">
    <property type="entry name" value="ThiF_NAD_FAD-bd"/>
</dbReference>
<evidence type="ECO:0000313" key="15">
    <source>
        <dbReference type="EMBL" id="KAA8901063.1"/>
    </source>
</evidence>
<dbReference type="InterPro" id="IPR014929">
    <property type="entry name" value="E2-binding"/>
</dbReference>
<dbReference type="PROSITE" id="PS00865">
    <property type="entry name" value="UBIQUITIN_ACTIVAT_2"/>
    <property type="match status" value="1"/>
</dbReference>
<dbReference type="FunFam" id="1.10.10.520:FF:000001">
    <property type="entry name" value="NEDD8-activating enzyme E1 catalytic subunit"/>
    <property type="match status" value="1"/>
</dbReference>
<dbReference type="Gene3D" id="3.10.290.20">
    <property type="entry name" value="Ubiquitin-like 2 activating enzyme e1b. Chain: B, domain 3"/>
    <property type="match status" value="1"/>
</dbReference>
<dbReference type="EMBL" id="SWFT01000105">
    <property type="protein sequence ID" value="KAA8901063.1"/>
    <property type="molecule type" value="Genomic_DNA"/>
</dbReference>
<gene>
    <name evidence="15" type="ORF">DIURU_003433</name>
</gene>
<dbReference type="GO" id="GO:0005737">
    <property type="term" value="C:cytoplasm"/>
    <property type="evidence" value="ECO:0007669"/>
    <property type="project" value="UniProtKB-SubCell"/>
</dbReference>
<evidence type="ECO:0000256" key="5">
    <source>
        <dbReference type="ARBA" id="ARBA00022490"/>
    </source>
</evidence>
<accession>A0A642UL83</accession>
<keyword evidence="8 13" id="KW-0833">Ubl conjugation pathway</keyword>
<keyword evidence="16" id="KW-1185">Reference proteome</keyword>
<keyword evidence="7 13" id="KW-0547">Nucleotide-binding</keyword>
<organism evidence="15 16">
    <name type="scientific">Diutina rugosa</name>
    <name type="common">Yeast</name>
    <name type="synonym">Candida rugosa</name>
    <dbReference type="NCBI Taxonomy" id="5481"/>
    <lineage>
        <taxon>Eukaryota</taxon>
        <taxon>Fungi</taxon>
        <taxon>Dikarya</taxon>
        <taxon>Ascomycota</taxon>
        <taxon>Saccharomycotina</taxon>
        <taxon>Pichiomycetes</taxon>
        <taxon>Debaryomycetaceae</taxon>
        <taxon>Diutina</taxon>
    </lineage>
</organism>
<dbReference type="GeneID" id="54782084"/>
<evidence type="ECO:0000256" key="11">
    <source>
        <dbReference type="ARBA" id="ARBA00024626"/>
    </source>
</evidence>
<name>A0A642UL83_DIURU</name>
<dbReference type="GO" id="GO:0005524">
    <property type="term" value="F:ATP binding"/>
    <property type="evidence" value="ECO:0007669"/>
    <property type="project" value="UniProtKB-UniRule"/>
</dbReference>
<dbReference type="OMA" id="PYLENYM"/>
<keyword evidence="6 13" id="KW-0436">Ligase</keyword>
<dbReference type="AlphaFoldDB" id="A0A642UL83"/>
<evidence type="ECO:0000256" key="4">
    <source>
        <dbReference type="ARBA" id="ARBA00015203"/>
    </source>
</evidence>
<dbReference type="RefSeq" id="XP_034011686.1">
    <property type="nucleotide sequence ID" value="XM_034156195.1"/>
</dbReference>
<dbReference type="SUPFAM" id="SSF69572">
    <property type="entry name" value="Activating enzymes of the ubiquitin-like proteins"/>
    <property type="match status" value="1"/>
</dbReference>
<feature type="active site" description="Glycyl thioester intermediate" evidence="12">
    <location>
        <position position="213"/>
    </location>
</feature>
<dbReference type="Gene3D" id="1.10.10.520">
    <property type="entry name" value="Ubiquitin activating enzymes (Uba3). Chain: B, domain 2"/>
    <property type="match status" value="1"/>
</dbReference>
<evidence type="ECO:0000256" key="6">
    <source>
        <dbReference type="ARBA" id="ARBA00022598"/>
    </source>
</evidence>
<sequence>MARIGPIDDLLRNRGPYTSKEVPDDFTLDDYKSGLNGKVLVVGAGGLGCEIIKNLAMCGFKSIDVIDMDTIDISNLNRQFLFRDEDIGKSKAEVACVAVAKVVNAKIGPINRSAEVENEEDGAVLTPHFCTIQGMPIEWYQSFDLVICGLDSVEARRWMNATLHAFLPERIIPMIDGGTEGFRGQARVIIPGHSSCYECTLFTVAPKVTYPVCTIANTPRLPEHCIEWASQLAWPRHFPDRSFDGDDPEDVDWMFETAKKRAESFGISGVTRQLTLGVVKNIIPAIASTNAIIAASCCNEAFKLMTNSNPLLDNYMMYSGDQGIYTYTFATSKTKDCAVCGNQAKQLKVPRGWTLEEFLEHLTTVQNIQVMRPSVATKSKQLYLQSPPSLEEATRPNLMKTLSSLIDEHEEMILTDPALPITMKLIVKFTG</sequence>
<comment type="similarity">
    <text evidence="3 13">Belongs to the ubiquitin-activating E1 family. UBA3 subfamily.</text>
</comment>